<keyword evidence="5" id="KW-0677">Repeat</keyword>
<feature type="region of interest" description="Disordered" evidence="12">
    <location>
        <begin position="404"/>
        <end position="442"/>
    </location>
</feature>
<comment type="caution">
    <text evidence="14">The sequence shown here is derived from an EMBL/GenBank/DDBJ whole genome shotgun (WGS) entry which is preliminary data.</text>
</comment>
<evidence type="ECO:0000256" key="1">
    <source>
        <dbReference type="ARBA" id="ARBA00004496"/>
    </source>
</evidence>
<feature type="region of interest" description="Disordered" evidence="12">
    <location>
        <begin position="264"/>
        <end position="307"/>
    </location>
</feature>
<dbReference type="Gene3D" id="1.25.40.20">
    <property type="entry name" value="Ankyrin repeat-containing domain"/>
    <property type="match status" value="1"/>
</dbReference>
<dbReference type="PANTHER" id="PTHR16036">
    <property type="entry name" value="ANKYRIN REPEAT AND ZINC FINGER DOMAIN-CONTAINING PROTEIN 1"/>
    <property type="match status" value="1"/>
</dbReference>
<gene>
    <name evidence="14" type="ORF">TrST_g3184</name>
</gene>
<dbReference type="InterPro" id="IPR002110">
    <property type="entry name" value="Ankyrin_rpt"/>
</dbReference>
<evidence type="ECO:0000256" key="3">
    <source>
        <dbReference type="ARBA" id="ARBA00022490"/>
    </source>
</evidence>
<dbReference type="PROSITE" id="PS52044">
    <property type="entry name" value="VLRF1"/>
    <property type="match status" value="1"/>
</dbReference>
<comment type="similarity">
    <text evidence="2 11">Belongs to the ANKZF1/VMS1 family.</text>
</comment>
<proteinExistence type="inferred from homology"/>
<evidence type="ECO:0000256" key="2">
    <source>
        <dbReference type="ARBA" id="ARBA00009262"/>
    </source>
</evidence>
<feature type="active site" evidence="11">
    <location>
        <position position="162"/>
    </location>
</feature>
<dbReference type="OrthoDB" id="429841at2759"/>
<evidence type="ECO:0000256" key="9">
    <source>
        <dbReference type="ARBA" id="ARBA00023054"/>
    </source>
</evidence>
<dbReference type="Pfam" id="PF18826">
    <property type="entry name" value="bVLRF1"/>
    <property type="match status" value="1"/>
</dbReference>
<feature type="compositionally biased region" description="Basic residues" evidence="12">
    <location>
        <begin position="409"/>
        <end position="429"/>
    </location>
</feature>
<feature type="repeat" description="ANK" evidence="10">
    <location>
        <begin position="325"/>
        <end position="357"/>
    </location>
</feature>
<dbReference type="SUPFAM" id="SSF48403">
    <property type="entry name" value="Ankyrin repeat"/>
    <property type="match status" value="1"/>
</dbReference>
<keyword evidence="6 11" id="KW-0255">Endonuclease</keyword>
<dbReference type="PROSITE" id="PS50088">
    <property type="entry name" value="ANK_REPEAT"/>
    <property type="match status" value="1"/>
</dbReference>
<evidence type="ECO:0000256" key="6">
    <source>
        <dbReference type="ARBA" id="ARBA00022759"/>
    </source>
</evidence>
<sequence length="517" mass="58083">MSSFTAGNNIGNNIGSRKDFLTDDYDDFIKLLDDASRHYELTIKDQLATMSKSNNPYQNQIASDYQPPLPKRSISQIPYYILPLQPPPSPTVLQFSPILFPTSPPPTLSTLAPSLASLKTSRIAIVLLRSGSLSYGIFSSSKKLLHKSQKRYTVRKGQGGAQSSADGGKNIKSIGSQLRRDGEKKLRDDCKAIPVREDDIIIMGCSKVMRKNLLEDLKSPPASNLRTISGKWDDSQKGVDEIYERITTYTQREAVQDDLGWSLSLSSDENESSASTPPPSSPSSSSSEEDTSPAPIPYTPLHLSVLSSSPPQLPSPYLDFRAGPQLFTPLHAAASINNLPACLSLLETGASPFIEDGRGRMPWDIACAHDATLVKECLKTFRAENSEMWDWSVTRIPEPTDGEVLKERERRKKVKDKEKKKRQKEKKKKEKEQAEISKKAKESEESEKIRLEKFKREKVHLNTSATGERQCDFCGCEVRYSKDLFRRDEWKYCKTECLQKHRREIMAKAAERRFGGT</sequence>
<protein>
    <recommendedName>
        <fullName evidence="13">VLRF1 domain-containing protein</fullName>
    </recommendedName>
</protein>
<dbReference type="PANTHER" id="PTHR16036:SF2">
    <property type="entry name" value="TRNA ENDONUCLEASE ANKZF1"/>
    <property type="match status" value="1"/>
</dbReference>
<dbReference type="InterPro" id="IPR036770">
    <property type="entry name" value="Ankyrin_rpt-contain_sf"/>
</dbReference>
<comment type="domain">
    <text evidence="11">The VLRF1 domain mediates binding to the 60S ribosomal subunit.</text>
</comment>
<organism evidence="14 15">
    <name type="scientific">Triparma strigata</name>
    <dbReference type="NCBI Taxonomy" id="1606541"/>
    <lineage>
        <taxon>Eukaryota</taxon>
        <taxon>Sar</taxon>
        <taxon>Stramenopiles</taxon>
        <taxon>Ochrophyta</taxon>
        <taxon>Bolidophyceae</taxon>
        <taxon>Parmales</taxon>
        <taxon>Triparmaceae</taxon>
        <taxon>Triparma</taxon>
    </lineage>
</organism>
<dbReference type="EMBL" id="BRXY01000129">
    <property type="protein sequence ID" value="GMH68913.1"/>
    <property type="molecule type" value="Genomic_DNA"/>
</dbReference>
<keyword evidence="7 11" id="KW-0378">Hydrolase</keyword>
<dbReference type="Proteomes" id="UP001165085">
    <property type="component" value="Unassembled WGS sequence"/>
</dbReference>
<reference evidence="15" key="1">
    <citation type="journal article" date="2023" name="Commun. Biol.">
        <title>Genome analysis of Parmales, the sister group of diatoms, reveals the evolutionary specialization of diatoms from phago-mixotrophs to photoautotrophs.</title>
        <authorList>
            <person name="Ban H."/>
            <person name="Sato S."/>
            <person name="Yoshikawa S."/>
            <person name="Yamada K."/>
            <person name="Nakamura Y."/>
            <person name="Ichinomiya M."/>
            <person name="Sato N."/>
            <person name="Blanc-Mathieu R."/>
            <person name="Endo H."/>
            <person name="Kuwata A."/>
            <person name="Ogata H."/>
        </authorList>
    </citation>
    <scope>NUCLEOTIDE SEQUENCE [LARGE SCALE GENOMIC DNA]</scope>
    <source>
        <strain evidence="15">NIES 3701</strain>
    </source>
</reference>
<evidence type="ECO:0000256" key="5">
    <source>
        <dbReference type="ARBA" id="ARBA00022737"/>
    </source>
</evidence>
<evidence type="ECO:0000256" key="8">
    <source>
        <dbReference type="ARBA" id="ARBA00023043"/>
    </source>
</evidence>
<dbReference type="Pfam" id="PF00023">
    <property type="entry name" value="Ank"/>
    <property type="match status" value="1"/>
</dbReference>
<dbReference type="GO" id="GO:0016787">
    <property type="term" value="F:hydrolase activity"/>
    <property type="evidence" value="ECO:0007669"/>
    <property type="project" value="UniProtKB-KW"/>
</dbReference>
<name>A0A9W7E845_9STRA</name>
<dbReference type="InterPro" id="IPR047139">
    <property type="entry name" value="ANKZ1/VMS1"/>
</dbReference>
<dbReference type="GO" id="GO:0004519">
    <property type="term" value="F:endonuclease activity"/>
    <property type="evidence" value="ECO:0007669"/>
    <property type="project" value="UniProtKB-KW"/>
</dbReference>
<keyword evidence="15" id="KW-1185">Reference proteome</keyword>
<accession>A0A9W7E845</accession>
<evidence type="ECO:0000313" key="14">
    <source>
        <dbReference type="EMBL" id="GMH68913.1"/>
    </source>
</evidence>
<feature type="compositionally biased region" description="Low complexity" evidence="12">
    <location>
        <begin position="264"/>
        <end position="275"/>
    </location>
</feature>
<feature type="domain" description="VLRF1" evidence="13">
    <location>
        <begin position="119"/>
        <end position="262"/>
    </location>
</feature>
<dbReference type="GO" id="GO:0036503">
    <property type="term" value="P:ERAD pathway"/>
    <property type="evidence" value="ECO:0007669"/>
    <property type="project" value="TreeGrafter"/>
</dbReference>
<evidence type="ECO:0000256" key="4">
    <source>
        <dbReference type="ARBA" id="ARBA00022722"/>
    </source>
</evidence>
<feature type="region of interest" description="Disordered" evidence="12">
    <location>
        <begin position="155"/>
        <end position="185"/>
    </location>
</feature>
<feature type="compositionally biased region" description="Basic and acidic residues" evidence="12">
    <location>
        <begin position="430"/>
        <end position="442"/>
    </location>
</feature>
<keyword evidence="9" id="KW-0175">Coiled coil</keyword>
<evidence type="ECO:0000256" key="7">
    <source>
        <dbReference type="ARBA" id="ARBA00022801"/>
    </source>
</evidence>
<keyword evidence="8 10" id="KW-0040">ANK repeat</keyword>
<evidence type="ECO:0000256" key="12">
    <source>
        <dbReference type="SAM" id="MobiDB-lite"/>
    </source>
</evidence>
<keyword evidence="3 11" id="KW-0963">Cytoplasm</keyword>
<evidence type="ECO:0000259" key="13">
    <source>
        <dbReference type="PROSITE" id="PS52044"/>
    </source>
</evidence>
<evidence type="ECO:0000313" key="15">
    <source>
        <dbReference type="Proteomes" id="UP001165085"/>
    </source>
</evidence>
<dbReference type="GO" id="GO:0005737">
    <property type="term" value="C:cytoplasm"/>
    <property type="evidence" value="ECO:0007669"/>
    <property type="project" value="UniProtKB-SubCell"/>
</dbReference>
<dbReference type="InterPro" id="IPR041175">
    <property type="entry name" value="VLRF1/Vms1"/>
</dbReference>
<comment type="subcellular location">
    <subcellularLocation>
        <location evidence="1">Cytoplasm</location>
    </subcellularLocation>
</comment>
<evidence type="ECO:0000256" key="11">
    <source>
        <dbReference type="PROSITE-ProRule" id="PRU01389"/>
    </source>
</evidence>
<evidence type="ECO:0000256" key="10">
    <source>
        <dbReference type="PROSITE-ProRule" id="PRU00023"/>
    </source>
</evidence>
<dbReference type="AlphaFoldDB" id="A0A9W7E845"/>
<keyword evidence="4 11" id="KW-0540">Nuclease</keyword>